<gene>
    <name evidence="7" type="ORF">SD1D_2014</name>
</gene>
<dbReference type="OrthoDB" id="9774361at2"/>
<feature type="transmembrane region" description="Helical" evidence="6">
    <location>
        <begin position="227"/>
        <end position="244"/>
    </location>
</feature>
<evidence type="ECO:0000256" key="5">
    <source>
        <dbReference type="ARBA" id="ARBA00023136"/>
    </source>
</evidence>
<dbReference type="AlphaFoldDB" id="A0A0K8J7M4"/>
<dbReference type="Pfam" id="PF01594">
    <property type="entry name" value="AI-2E_transport"/>
    <property type="match status" value="1"/>
</dbReference>
<feature type="transmembrane region" description="Helical" evidence="6">
    <location>
        <begin position="69"/>
        <end position="92"/>
    </location>
</feature>
<accession>A0A0K8J7M4</accession>
<dbReference type="PANTHER" id="PTHR21716:SF68">
    <property type="entry name" value="TRANSPORT PROTEIN YTVI-RELATED"/>
    <property type="match status" value="1"/>
</dbReference>
<evidence type="ECO:0000313" key="8">
    <source>
        <dbReference type="Proteomes" id="UP000196053"/>
    </source>
</evidence>
<keyword evidence="4 6" id="KW-1133">Transmembrane helix</keyword>
<comment type="similarity">
    <text evidence="2">Belongs to the autoinducer-2 exporter (AI-2E) (TC 2.A.86) family.</text>
</comment>
<feature type="transmembrane region" description="Helical" evidence="6">
    <location>
        <begin position="250"/>
        <end position="272"/>
    </location>
</feature>
<evidence type="ECO:0000256" key="2">
    <source>
        <dbReference type="ARBA" id="ARBA00009773"/>
    </source>
</evidence>
<dbReference type="InterPro" id="IPR002549">
    <property type="entry name" value="AI-2E-like"/>
</dbReference>
<organism evidence="7 8">
    <name type="scientific">Herbinix luporum</name>
    <dbReference type="NCBI Taxonomy" id="1679721"/>
    <lineage>
        <taxon>Bacteria</taxon>
        <taxon>Bacillati</taxon>
        <taxon>Bacillota</taxon>
        <taxon>Clostridia</taxon>
        <taxon>Lachnospirales</taxon>
        <taxon>Lachnospiraceae</taxon>
        <taxon>Herbinix</taxon>
    </lineage>
</organism>
<evidence type="ECO:0000256" key="6">
    <source>
        <dbReference type="SAM" id="Phobius"/>
    </source>
</evidence>
<proteinExistence type="inferred from homology"/>
<dbReference type="PANTHER" id="PTHR21716">
    <property type="entry name" value="TRANSMEMBRANE PROTEIN"/>
    <property type="match status" value="1"/>
</dbReference>
<dbReference type="NCBIfam" id="TIGR02872">
    <property type="entry name" value="spore_ytvI"/>
    <property type="match status" value="1"/>
</dbReference>
<feature type="transmembrane region" description="Helical" evidence="6">
    <location>
        <begin position="164"/>
        <end position="186"/>
    </location>
</feature>
<evidence type="ECO:0000256" key="3">
    <source>
        <dbReference type="ARBA" id="ARBA00022692"/>
    </source>
</evidence>
<dbReference type="GO" id="GO:0016020">
    <property type="term" value="C:membrane"/>
    <property type="evidence" value="ECO:0007669"/>
    <property type="project" value="UniProtKB-SubCell"/>
</dbReference>
<reference evidence="8" key="1">
    <citation type="submission" date="2015-09" db="EMBL/GenBank/DDBJ databases">
        <authorList>
            <person name="Wibberg D."/>
        </authorList>
    </citation>
    <scope>NUCLEOTIDE SEQUENCE [LARGE SCALE GENOMIC DNA]</scope>
    <source>
        <strain evidence="8">SD1D</strain>
    </source>
</reference>
<evidence type="ECO:0000313" key="7">
    <source>
        <dbReference type="EMBL" id="CUH93550.1"/>
    </source>
</evidence>
<evidence type="ECO:0000256" key="1">
    <source>
        <dbReference type="ARBA" id="ARBA00004141"/>
    </source>
</evidence>
<dbReference type="GO" id="GO:0055085">
    <property type="term" value="P:transmembrane transport"/>
    <property type="evidence" value="ECO:0007669"/>
    <property type="project" value="TreeGrafter"/>
</dbReference>
<dbReference type="Proteomes" id="UP000196053">
    <property type="component" value="Chromosome I"/>
</dbReference>
<dbReference type="RefSeq" id="WP_058258786.1">
    <property type="nucleotide sequence ID" value="NZ_DUPS01000010.1"/>
</dbReference>
<sequence>MEESKLVKYLKIFVNLLFAIGVVIFLFFIVPKLLGFFLPFVIGWIVAMIANPLVRILEKKVKLLRKHSSAIIIIVVIAAIIGAMYLIISMLIRESKQLAGDLPAIVEHFELQLSNLSIKIRELSGDMPEAIQKFINNLLDNVNKNLIEFEPREDLLTFSVASNLAHNIADFFLTLIITILSAYFFIAKRDELMEGCKKILPGAVVEGWHFIYGNFTKAVGGYFKAQFKIMLVLTVIMMVGFEILRVSYSFLLALGIAFLDFLPVFGTGAVLWPWALADMLSGNYFRAVGLVIIYLVCQVVKQILQPKMVGDSIGLSPLSTLIFLYIGYQLYGVVGMIFGVPIGMVIVNLYRIGMFDRLIKGFKIIIHDLNEFRKF</sequence>
<feature type="transmembrane region" description="Helical" evidence="6">
    <location>
        <begin position="324"/>
        <end position="350"/>
    </location>
</feature>
<dbReference type="KEGG" id="hsd:SD1D_2014"/>
<keyword evidence="5 6" id="KW-0472">Membrane</keyword>
<evidence type="ECO:0000256" key="4">
    <source>
        <dbReference type="ARBA" id="ARBA00022989"/>
    </source>
</evidence>
<dbReference type="EMBL" id="LN879430">
    <property type="protein sequence ID" value="CUH93550.1"/>
    <property type="molecule type" value="Genomic_DNA"/>
</dbReference>
<dbReference type="InterPro" id="IPR014227">
    <property type="entry name" value="YtvI-like"/>
</dbReference>
<protein>
    <recommendedName>
        <fullName evidence="9">Sporulation integral membrane protein YtvI</fullName>
    </recommendedName>
</protein>
<keyword evidence="3 6" id="KW-0812">Transmembrane</keyword>
<comment type="subcellular location">
    <subcellularLocation>
        <location evidence="1">Membrane</location>
        <topology evidence="1">Multi-pass membrane protein</topology>
    </subcellularLocation>
</comment>
<feature type="transmembrane region" description="Helical" evidence="6">
    <location>
        <begin position="12"/>
        <end position="30"/>
    </location>
</feature>
<evidence type="ECO:0008006" key="9">
    <source>
        <dbReference type="Google" id="ProtNLM"/>
    </source>
</evidence>
<name>A0A0K8J7M4_9FIRM</name>
<feature type="transmembrane region" description="Helical" evidence="6">
    <location>
        <begin position="36"/>
        <end position="57"/>
    </location>
</feature>
<feature type="transmembrane region" description="Helical" evidence="6">
    <location>
        <begin position="284"/>
        <end position="304"/>
    </location>
</feature>
<keyword evidence="8" id="KW-1185">Reference proteome</keyword>